<comment type="subcellular location">
    <subcellularLocation>
        <location evidence="1">Cell membrane</location>
        <topology evidence="1">Multi-pass membrane protein</topology>
    </subcellularLocation>
</comment>
<evidence type="ECO:0000313" key="8">
    <source>
        <dbReference type="EMBL" id="RZU62904.1"/>
    </source>
</evidence>
<feature type="transmembrane region" description="Helical" evidence="6">
    <location>
        <begin position="298"/>
        <end position="318"/>
    </location>
</feature>
<keyword evidence="3 6" id="KW-0812">Transmembrane</keyword>
<feature type="domain" description="Major facilitator superfamily (MFS) profile" evidence="7">
    <location>
        <begin position="12"/>
        <end position="415"/>
    </location>
</feature>
<organism evidence="8 9">
    <name type="scientific">Zhihengliuella halotolerans</name>
    <dbReference type="NCBI Taxonomy" id="370736"/>
    <lineage>
        <taxon>Bacteria</taxon>
        <taxon>Bacillati</taxon>
        <taxon>Actinomycetota</taxon>
        <taxon>Actinomycetes</taxon>
        <taxon>Micrococcales</taxon>
        <taxon>Micrococcaceae</taxon>
        <taxon>Zhihengliuella</taxon>
    </lineage>
</organism>
<feature type="transmembrane region" description="Helical" evidence="6">
    <location>
        <begin position="361"/>
        <end position="386"/>
    </location>
</feature>
<evidence type="ECO:0000256" key="6">
    <source>
        <dbReference type="SAM" id="Phobius"/>
    </source>
</evidence>
<feature type="transmembrane region" description="Helical" evidence="6">
    <location>
        <begin position="44"/>
        <end position="67"/>
    </location>
</feature>
<reference evidence="8 9" key="1">
    <citation type="submission" date="2019-02" db="EMBL/GenBank/DDBJ databases">
        <title>Sequencing the genomes of 1000 actinobacteria strains.</title>
        <authorList>
            <person name="Klenk H.-P."/>
        </authorList>
    </citation>
    <scope>NUCLEOTIDE SEQUENCE [LARGE SCALE GENOMIC DNA]</scope>
    <source>
        <strain evidence="8 9">DSM 17364</strain>
    </source>
</reference>
<protein>
    <submittedName>
        <fullName evidence="8">Sugar phosphate permease</fullName>
    </submittedName>
</protein>
<dbReference type="Proteomes" id="UP000292685">
    <property type="component" value="Unassembled WGS sequence"/>
</dbReference>
<dbReference type="Pfam" id="PF07690">
    <property type="entry name" value="MFS_1"/>
    <property type="match status" value="1"/>
</dbReference>
<gene>
    <name evidence="8" type="ORF">EV380_2509</name>
</gene>
<dbReference type="PANTHER" id="PTHR43124">
    <property type="entry name" value="PURINE EFFLUX PUMP PBUE"/>
    <property type="match status" value="1"/>
</dbReference>
<dbReference type="GO" id="GO:0005886">
    <property type="term" value="C:plasma membrane"/>
    <property type="evidence" value="ECO:0007669"/>
    <property type="project" value="UniProtKB-SubCell"/>
</dbReference>
<name>A0A4Q8AFB4_9MICC</name>
<keyword evidence="4 6" id="KW-1133">Transmembrane helix</keyword>
<accession>A0A4Q8AFB4</accession>
<keyword evidence="2" id="KW-1003">Cell membrane</keyword>
<evidence type="ECO:0000256" key="5">
    <source>
        <dbReference type="ARBA" id="ARBA00023136"/>
    </source>
</evidence>
<dbReference type="PROSITE" id="PS50850">
    <property type="entry name" value="MFS"/>
    <property type="match status" value="1"/>
</dbReference>
<dbReference type="GO" id="GO:0022857">
    <property type="term" value="F:transmembrane transporter activity"/>
    <property type="evidence" value="ECO:0007669"/>
    <property type="project" value="InterPro"/>
</dbReference>
<dbReference type="AlphaFoldDB" id="A0A4Q8AFB4"/>
<dbReference type="PANTHER" id="PTHR43124:SF3">
    <property type="entry name" value="CHLORAMPHENICOL EFFLUX PUMP RV0191"/>
    <property type="match status" value="1"/>
</dbReference>
<keyword evidence="9" id="KW-1185">Reference proteome</keyword>
<dbReference type="SUPFAM" id="SSF103473">
    <property type="entry name" value="MFS general substrate transporter"/>
    <property type="match status" value="1"/>
</dbReference>
<dbReference type="InterPro" id="IPR011701">
    <property type="entry name" value="MFS"/>
</dbReference>
<dbReference type="InterPro" id="IPR036259">
    <property type="entry name" value="MFS_trans_sf"/>
</dbReference>
<dbReference type="InterPro" id="IPR050189">
    <property type="entry name" value="MFS_Efflux_Transporters"/>
</dbReference>
<proteinExistence type="predicted"/>
<evidence type="ECO:0000313" key="9">
    <source>
        <dbReference type="Proteomes" id="UP000292685"/>
    </source>
</evidence>
<keyword evidence="5 6" id="KW-0472">Membrane</keyword>
<comment type="caution">
    <text evidence="8">The sequence shown here is derived from an EMBL/GenBank/DDBJ whole genome shotgun (WGS) entry which is preliminary data.</text>
</comment>
<feature type="transmembrane region" description="Helical" evidence="6">
    <location>
        <begin position="12"/>
        <end position="32"/>
    </location>
</feature>
<evidence type="ECO:0000256" key="1">
    <source>
        <dbReference type="ARBA" id="ARBA00004651"/>
    </source>
</evidence>
<feature type="transmembrane region" description="Helical" evidence="6">
    <location>
        <begin position="163"/>
        <end position="184"/>
    </location>
</feature>
<feature type="transmembrane region" description="Helical" evidence="6">
    <location>
        <begin position="324"/>
        <end position="349"/>
    </location>
</feature>
<feature type="transmembrane region" description="Helical" evidence="6">
    <location>
        <begin position="392"/>
        <end position="411"/>
    </location>
</feature>
<dbReference type="EMBL" id="SHLA01000001">
    <property type="protein sequence ID" value="RZU62904.1"/>
    <property type="molecule type" value="Genomic_DNA"/>
</dbReference>
<dbReference type="Gene3D" id="1.20.1250.20">
    <property type="entry name" value="MFS general substrate transporter like domains"/>
    <property type="match status" value="2"/>
</dbReference>
<dbReference type="InterPro" id="IPR020846">
    <property type="entry name" value="MFS_dom"/>
</dbReference>
<sequence length="430" mass="42792">MRTRAGRPAGPGLLAALLGAIAVGPLLLYGLSATSDLIIRDLGINAAQFGLLATACFACATVGNAALGRVADRRSDRTLMIAVFALAAVALGVAALADAFVVLLVAAGLSGLAQSFPNGVTNRILLQRVPAQQRIGWTGIKQSGVQVSQLVASLAFPALAVWIGWRGASALGVILALALMVLALRALASVPPLQAVGSALPHTSAATGGAAGQSDGVSVRRATRRTGQPFAVWALTVFGCLNGLGVQATNVYLPLFAVRELEFSLVAGGATAAVAGLVGVSARIGWGKVMARGASAPALLLVLALLALGAAGSFYAAGATGWSALLWVAVALHGASALGVSVVLMAALLRSIPAASMASASGIVTAGMFAGFTFGPLVMGSLISAAGGFETGWIAVGGVYAVCVGVAAYLLRRQRRAAAEGDGPHVGSAD</sequence>
<evidence type="ECO:0000256" key="2">
    <source>
        <dbReference type="ARBA" id="ARBA00022475"/>
    </source>
</evidence>
<feature type="transmembrane region" description="Helical" evidence="6">
    <location>
        <begin position="230"/>
        <end position="253"/>
    </location>
</feature>
<dbReference type="OrthoDB" id="7030876at2"/>
<feature type="transmembrane region" description="Helical" evidence="6">
    <location>
        <begin position="265"/>
        <end position="286"/>
    </location>
</feature>
<feature type="transmembrane region" description="Helical" evidence="6">
    <location>
        <begin position="79"/>
        <end position="107"/>
    </location>
</feature>
<evidence type="ECO:0000259" key="7">
    <source>
        <dbReference type="PROSITE" id="PS50850"/>
    </source>
</evidence>
<evidence type="ECO:0000256" key="3">
    <source>
        <dbReference type="ARBA" id="ARBA00022692"/>
    </source>
</evidence>
<dbReference type="RefSeq" id="WP_130451416.1">
    <property type="nucleotide sequence ID" value="NZ_SHLA01000001.1"/>
</dbReference>
<evidence type="ECO:0000256" key="4">
    <source>
        <dbReference type="ARBA" id="ARBA00022989"/>
    </source>
</evidence>